<dbReference type="PIRSF" id="PIRSF000441">
    <property type="entry name" value="CysE"/>
    <property type="match status" value="1"/>
</dbReference>
<dbReference type="GO" id="GO:0006535">
    <property type="term" value="P:cysteine biosynthetic process from serine"/>
    <property type="evidence" value="ECO:0007669"/>
    <property type="project" value="InterPro"/>
</dbReference>
<dbReference type="NCBIfam" id="TIGR01172">
    <property type="entry name" value="cysE"/>
    <property type="match status" value="1"/>
</dbReference>
<evidence type="ECO:0000256" key="2">
    <source>
        <dbReference type="ARBA" id="ARBA00022605"/>
    </source>
</evidence>
<dbReference type="Proteomes" id="UP000502377">
    <property type="component" value="Chromosome"/>
</dbReference>
<dbReference type="EMBL" id="CP012543">
    <property type="protein sequence ID" value="QCD46452.1"/>
    <property type="molecule type" value="Genomic_DNA"/>
</dbReference>
<keyword evidence="5 7" id="KW-0012">Acyltransferase</keyword>
<reference evidence="8 9" key="1">
    <citation type="submission" date="2016-07" db="EMBL/GenBank/DDBJ databases">
        <title>Comparative genomics of the Campylobacter concisus group.</title>
        <authorList>
            <person name="Miller W.G."/>
            <person name="Yee E."/>
            <person name="Chapman M.H."/>
            <person name="Huynh S."/>
            <person name="Bono J.L."/>
            <person name="On S.L.W."/>
            <person name="StLeger J."/>
            <person name="Foster G."/>
            <person name="Parker C.T."/>
        </authorList>
    </citation>
    <scope>NUCLEOTIDE SEQUENCE [LARGE SCALE GENOMIC DNA]</scope>
    <source>
        <strain evidence="8 9">ATCC 33238</strain>
    </source>
</reference>
<name>A0A6G5QLI8_CAMRE</name>
<evidence type="ECO:0000256" key="1">
    <source>
        <dbReference type="ARBA" id="ARBA00007274"/>
    </source>
</evidence>
<dbReference type="NCBIfam" id="NF041874">
    <property type="entry name" value="EPS_EpsC"/>
    <property type="match status" value="1"/>
</dbReference>
<keyword evidence="3 7" id="KW-0808">Transferase</keyword>
<dbReference type="AlphaFoldDB" id="A0A6G5QLI8"/>
<dbReference type="GO" id="GO:0005737">
    <property type="term" value="C:cytoplasm"/>
    <property type="evidence" value="ECO:0007669"/>
    <property type="project" value="InterPro"/>
</dbReference>
<evidence type="ECO:0000256" key="4">
    <source>
        <dbReference type="ARBA" id="ARBA00022737"/>
    </source>
</evidence>
<evidence type="ECO:0000313" key="9">
    <source>
        <dbReference type="Proteomes" id="UP000502377"/>
    </source>
</evidence>
<dbReference type="InterPro" id="IPR053376">
    <property type="entry name" value="Serine_acetyltransferase"/>
</dbReference>
<sequence>MGLIAEINELVATVKEKDPSVASCGYGAILINTPGIHAVFFHRFAHFLYVKNWCFMARFISQISRLLTGIEIHPGAKIGRRLFIDHGMGVVIGETAEVGDDVLIYHQVTLGGTGKECCKRHPTVKNGVTIAAGAKVLGNILIGENAKIGANSVVLKDVPDNATVVGIPARIVRINGERVGE</sequence>
<dbReference type="InterPro" id="IPR001451">
    <property type="entry name" value="Hexapep"/>
</dbReference>
<dbReference type="FunFam" id="2.160.10.10:FF:000007">
    <property type="entry name" value="Serine acetyltransferase"/>
    <property type="match status" value="1"/>
</dbReference>
<dbReference type="Gene3D" id="2.160.10.10">
    <property type="entry name" value="Hexapeptide repeat proteins"/>
    <property type="match status" value="1"/>
</dbReference>
<evidence type="ECO:0000256" key="6">
    <source>
        <dbReference type="ARBA" id="ARBA00049486"/>
    </source>
</evidence>
<evidence type="ECO:0000313" key="8">
    <source>
        <dbReference type="EMBL" id="QCD46452.1"/>
    </source>
</evidence>
<dbReference type="KEGG" id="crx:CRECT_0773"/>
<dbReference type="CDD" id="cd03354">
    <property type="entry name" value="LbH_SAT"/>
    <property type="match status" value="1"/>
</dbReference>
<dbReference type="InterPro" id="IPR045304">
    <property type="entry name" value="LbH_SAT"/>
</dbReference>
<dbReference type="InterPro" id="IPR042122">
    <property type="entry name" value="Ser_AcTrfase_N_sf"/>
</dbReference>
<gene>
    <name evidence="8" type="primary">cysE</name>
    <name evidence="8" type="ORF">CRECT_0773</name>
</gene>
<dbReference type="SUPFAM" id="SSF51161">
    <property type="entry name" value="Trimeric LpxA-like enzymes"/>
    <property type="match status" value="1"/>
</dbReference>
<comment type="similarity">
    <text evidence="1 7">Belongs to the transferase hexapeptide repeat family.</text>
</comment>
<dbReference type="InterPro" id="IPR018357">
    <property type="entry name" value="Hexapep_transf_CS"/>
</dbReference>
<dbReference type="Gene3D" id="1.10.3130.10">
    <property type="entry name" value="serine acetyltransferase, domain 1"/>
    <property type="match status" value="1"/>
</dbReference>
<keyword evidence="4" id="KW-0677">Repeat</keyword>
<comment type="catalytic activity">
    <reaction evidence="6 7">
        <text>L-serine + acetyl-CoA = O-acetyl-L-serine + CoA</text>
        <dbReference type="Rhea" id="RHEA:24560"/>
        <dbReference type="ChEBI" id="CHEBI:33384"/>
        <dbReference type="ChEBI" id="CHEBI:57287"/>
        <dbReference type="ChEBI" id="CHEBI:57288"/>
        <dbReference type="ChEBI" id="CHEBI:58340"/>
        <dbReference type="EC" id="2.3.1.30"/>
    </reaction>
</comment>
<protein>
    <recommendedName>
        <fullName evidence="7">Serine acetyltransferase</fullName>
        <ecNumber evidence="7">2.3.1.30</ecNumber>
    </recommendedName>
</protein>
<dbReference type="Pfam" id="PF00132">
    <property type="entry name" value="Hexapep"/>
    <property type="match status" value="1"/>
</dbReference>
<evidence type="ECO:0000256" key="5">
    <source>
        <dbReference type="ARBA" id="ARBA00023315"/>
    </source>
</evidence>
<proteinExistence type="inferred from homology"/>
<evidence type="ECO:0000256" key="3">
    <source>
        <dbReference type="ARBA" id="ARBA00022679"/>
    </source>
</evidence>
<dbReference type="InterPro" id="IPR011004">
    <property type="entry name" value="Trimer_LpxA-like_sf"/>
</dbReference>
<accession>A0A6G5QLI8</accession>
<dbReference type="InterPro" id="IPR005881">
    <property type="entry name" value="Ser_O-AcTrfase"/>
</dbReference>
<dbReference type="GO" id="GO:0009001">
    <property type="term" value="F:serine O-acetyltransferase activity"/>
    <property type="evidence" value="ECO:0007669"/>
    <property type="project" value="UniProtKB-EC"/>
</dbReference>
<dbReference type="PANTHER" id="PTHR42811">
    <property type="entry name" value="SERINE ACETYLTRANSFERASE"/>
    <property type="match status" value="1"/>
</dbReference>
<dbReference type="RefSeq" id="WP_004320449.1">
    <property type="nucleotide sequence ID" value="NZ_CP012543.1"/>
</dbReference>
<evidence type="ECO:0000256" key="7">
    <source>
        <dbReference type="PIRNR" id="PIRNR000441"/>
    </source>
</evidence>
<dbReference type="PROSITE" id="PS00101">
    <property type="entry name" value="HEXAPEP_TRANSFERASES"/>
    <property type="match status" value="1"/>
</dbReference>
<keyword evidence="2" id="KW-0028">Amino-acid biosynthesis</keyword>
<dbReference type="EC" id="2.3.1.30" evidence="7"/>
<organism evidence="8 9">
    <name type="scientific">Campylobacter rectus</name>
    <name type="common">Wolinella recta</name>
    <dbReference type="NCBI Taxonomy" id="203"/>
    <lineage>
        <taxon>Bacteria</taxon>
        <taxon>Pseudomonadati</taxon>
        <taxon>Campylobacterota</taxon>
        <taxon>Epsilonproteobacteria</taxon>
        <taxon>Campylobacterales</taxon>
        <taxon>Campylobacteraceae</taxon>
        <taxon>Campylobacter</taxon>
    </lineage>
</organism>